<dbReference type="InterPro" id="IPR039426">
    <property type="entry name" value="TonB-dep_rcpt-like"/>
</dbReference>
<dbReference type="RefSeq" id="WP_269877076.1">
    <property type="nucleotide sequence ID" value="NZ_JAPZVM010000003.1"/>
</dbReference>
<dbReference type="SUPFAM" id="SSF56935">
    <property type="entry name" value="Porins"/>
    <property type="match status" value="1"/>
</dbReference>
<dbReference type="PANTHER" id="PTHR30069">
    <property type="entry name" value="TONB-DEPENDENT OUTER MEMBRANE RECEPTOR"/>
    <property type="match status" value="1"/>
</dbReference>
<evidence type="ECO:0000256" key="8">
    <source>
        <dbReference type="ARBA" id="ARBA00023170"/>
    </source>
</evidence>
<dbReference type="Pfam" id="PF13715">
    <property type="entry name" value="CarbopepD_reg_2"/>
    <property type="match status" value="1"/>
</dbReference>
<keyword evidence="8 15" id="KW-0675">Receptor</keyword>
<evidence type="ECO:0000256" key="6">
    <source>
        <dbReference type="ARBA" id="ARBA00023077"/>
    </source>
</evidence>
<feature type="chain" id="PRO_5046742984" evidence="12">
    <location>
        <begin position="26"/>
        <end position="716"/>
    </location>
</feature>
<dbReference type="EMBL" id="JAPZVM010000003">
    <property type="protein sequence ID" value="MCZ8371991.1"/>
    <property type="molecule type" value="Genomic_DNA"/>
</dbReference>
<keyword evidence="16" id="KW-1185">Reference proteome</keyword>
<keyword evidence="6 11" id="KW-0798">TonB box</keyword>
<evidence type="ECO:0000259" key="13">
    <source>
        <dbReference type="Pfam" id="PF00593"/>
    </source>
</evidence>
<dbReference type="InterPro" id="IPR036942">
    <property type="entry name" value="Beta-barrel_TonB_sf"/>
</dbReference>
<protein>
    <submittedName>
        <fullName evidence="15">TonB-dependent receptor</fullName>
    </submittedName>
</protein>
<dbReference type="CDD" id="cd01347">
    <property type="entry name" value="ligand_gated_channel"/>
    <property type="match status" value="1"/>
</dbReference>
<evidence type="ECO:0000256" key="3">
    <source>
        <dbReference type="ARBA" id="ARBA00022452"/>
    </source>
</evidence>
<keyword evidence="2 10" id="KW-0813">Transport</keyword>
<evidence type="ECO:0000256" key="5">
    <source>
        <dbReference type="ARBA" id="ARBA00022729"/>
    </source>
</evidence>
<dbReference type="InterPro" id="IPR008969">
    <property type="entry name" value="CarboxyPept-like_regulatory"/>
</dbReference>
<comment type="caution">
    <text evidence="15">The sequence shown here is derived from an EMBL/GenBank/DDBJ whole genome shotgun (WGS) entry which is preliminary data.</text>
</comment>
<dbReference type="InterPro" id="IPR000531">
    <property type="entry name" value="Beta-barrel_TonB"/>
</dbReference>
<dbReference type="PANTHER" id="PTHR30069:SF29">
    <property type="entry name" value="HEMOGLOBIN AND HEMOGLOBIN-HAPTOGLOBIN-BINDING PROTEIN 1-RELATED"/>
    <property type="match status" value="1"/>
</dbReference>
<keyword evidence="9 10" id="KW-0998">Cell outer membrane</keyword>
<dbReference type="Proteomes" id="UP001141933">
    <property type="component" value="Unassembled WGS sequence"/>
</dbReference>
<gene>
    <name evidence="15" type="ORF">O6P32_04615</name>
</gene>
<dbReference type="Gene3D" id="2.170.130.10">
    <property type="entry name" value="TonB-dependent receptor, plug domain"/>
    <property type="match status" value="1"/>
</dbReference>
<dbReference type="Gene3D" id="2.60.40.1120">
    <property type="entry name" value="Carboxypeptidase-like, regulatory domain"/>
    <property type="match status" value="1"/>
</dbReference>
<dbReference type="Pfam" id="PF00593">
    <property type="entry name" value="TonB_dep_Rec_b-barrel"/>
    <property type="match status" value="1"/>
</dbReference>
<reference evidence="15" key="1">
    <citation type="submission" date="2022-12" db="EMBL/GenBank/DDBJ databases">
        <title>Phocaeicola acetigenes sp. nov., isolated feces from a healthy human.</title>
        <authorList>
            <person name="Do H."/>
            <person name="Ha Y.B."/>
            <person name="Kim J.-S."/>
            <person name="Suh M.K."/>
            <person name="Kim H.S."/>
            <person name="Lee J.-S."/>
        </authorList>
    </citation>
    <scope>NUCLEOTIDE SEQUENCE</scope>
    <source>
        <strain evidence="15">KGMB11183</strain>
    </source>
</reference>
<evidence type="ECO:0000313" key="15">
    <source>
        <dbReference type="EMBL" id="MCZ8371991.1"/>
    </source>
</evidence>
<evidence type="ECO:0000313" key="16">
    <source>
        <dbReference type="Proteomes" id="UP001141933"/>
    </source>
</evidence>
<dbReference type="InterPro" id="IPR037066">
    <property type="entry name" value="Plug_dom_sf"/>
</dbReference>
<accession>A0ABT4PG22</accession>
<keyword evidence="7 10" id="KW-0472">Membrane</keyword>
<evidence type="ECO:0000256" key="11">
    <source>
        <dbReference type="RuleBase" id="RU003357"/>
    </source>
</evidence>
<feature type="domain" description="TonB-dependent receptor-like beta-barrel" evidence="13">
    <location>
        <begin position="294"/>
        <end position="683"/>
    </location>
</feature>
<comment type="similarity">
    <text evidence="10 11">Belongs to the TonB-dependent receptor family.</text>
</comment>
<evidence type="ECO:0000256" key="10">
    <source>
        <dbReference type="PROSITE-ProRule" id="PRU01360"/>
    </source>
</evidence>
<evidence type="ECO:0000256" key="7">
    <source>
        <dbReference type="ARBA" id="ARBA00023136"/>
    </source>
</evidence>
<sequence>MLTKRGISFCLATTICILLSLPVMAQRIVSGTIRSDADKELLIGATVTVKENRKLGATTDENGHYTLRLPDNKEYTLEAAYIGYATKECKLNTKQKGTVDFVLEEDIIGMETVVVTGTRTPRLLKDAPIVTRVITAADIRKVDATNIGDLLQAQLPGIEFSYSMDQQVNLNLQGFGGNSILFLVDGERLAGETLDNVDYSRLNLDNVERIEIIRGAASSLYGSNAVGGVVNLITRDSKDPWNVNLNGRYGAHNDQRYGGNVSFNSGKFSNAIHVQHTSADAVDLGENGDYTRIYASKTWNFKEQLVFTPVDKMKLTAKAGYFFREREKTAVDADRYRDYSGSLKGSYSFNKKNNLEVSYVFDQYDKSDFDGVKRLDIRDYSNVQHTLRALYSHTFFGKNTLIVGGDYMRDYLMSYQFTNEAGSYAQYTADAFAQFEINPTDFLNITTSLRYDYFSEAKAQNFSPKLGLMYKLGNCSLRGSYAVGFRAPTLKEMYMNFDMASIFMIYGNKNLKSETSQNFSLSAEYIKSRYNFTVSGYYNIVDNRIGTAWDNSLGGMVYTNIAKIDIAGLNVDASAKYPCGVGIRLSYAYTYEHVKDGGINSSGTRPHSATLNLEYGKDWKHYGFDVVLNGRVLSETEVSQYINMASPDAGTYRTEYPAYTIWKLNVSQRVWKGVSVNLTVDNLLNYRPSYYYSSTPSTTGTTLAVGVSLDVGKFFK</sequence>
<name>A0ABT4PG22_9BACT</name>
<evidence type="ECO:0000259" key="14">
    <source>
        <dbReference type="Pfam" id="PF07715"/>
    </source>
</evidence>
<dbReference type="SUPFAM" id="SSF49464">
    <property type="entry name" value="Carboxypeptidase regulatory domain-like"/>
    <property type="match status" value="1"/>
</dbReference>
<dbReference type="InterPro" id="IPR012910">
    <property type="entry name" value="Plug_dom"/>
</dbReference>
<evidence type="ECO:0000256" key="12">
    <source>
        <dbReference type="SAM" id="SignalP"/>
    </source>
</evidence>
<proteinExistence type="inferred from homology"/>
<keyword evidence="4 10" id="KW-0812">Transmembrane</keyword>
<feature type="domain" description="TonB-dependent receptor plug" evidence="14">
    <location>
        <begin position="125"/>
        <end position="229"/>
    </location>
</feature>
<feature type="signal peptide" evidence="12">
    <location>
        <begin position="1"/>
        <end position="25"/>
    </location>
</feature>
<evidence type="ECO:0000256" key="4">
    <source>
        <dbReference type="ARBA" id="ARBA00022692"/>
    </source>
</evidence>
<dbReference type="PROSITE" id="PS52016">
    <property type="entry name" value="TONB_DEPENDENT_REC_3"/>
    <property type="match status" value="1"/>
</dbReference>
<evidence type="ECO:0000256" key="2">
    <source>
        <dbReference type="ARBA" id="ARBA00022448"/>
    </source>
</evidence>
<comment type="subcellular location">
    <subcellularLocation>
        <location evidence="1 10">Cell outer membrane</location>
        <topology evidence="1 10">Multi-pass membrane protein</topology>
    </subcellularLocation>
</comment>
<keyword evidence="5 12" id="KW-0732">Signal</keyword>
<evidence type="ECO:0000256" key="9">
    <source>
        <dbReference type="ARBA" id="ARBA00023237"/>
    </source>
</evidence>
<evidence type="ECO:0000256" key="1">
    <source>
        <dbReference type="ARBA" id="ARBA00004571"/>
    </source>
</evidence>
<dbReference type="Pfam" id="PF07715">
    <property type="entry name" value="Plug"/>
    <property type="match status" value="1"/>
</dbReference>
<dbReference type="Gene3D" id="2.40.170.20">
    <property type="entry name" value="TonB-dependent receptor, beta-barrel domain"/>
    <property type="match status" value="1"/>
</dbReference>
<organism evidence="15 16">
    <name type="scientific">Phocaeicola acetigenes</name>
    <dbReference type="NCBI Taxonomy" id="3016083"/>
    <lineage>
        <taxon>Bacteria</taxon>
        <taxon>Pseudomonadati</taxon>
        <taxon>Bacteroidota</taxon>
        <taxon>Bacteroidia</taxon>
        <taxon>Bacteroidales</taxon>
        <taxon>Bacteroidaceae</taxon>
        <taxon>Phocaeicola</taxon>
    </lineage>
</organism>
<keyword evidence="3 10" id="KW-1134">Transmembrane beta strand</keyword>